<evidence type="ECO:0000256" key="4">
    <source>
        <dbReference type="ARBA" id="ARBA00022692"/>
    </source>
</evidence>
<proteinExistence type="predicted"/>
<evidence type="ECO:0000256" key="5">
    <source>
        <dbReference type="ARBA" id="ARBA00022989"/>
    </source>
</evidence>
<protein>
    <recommendedName>
        <fullName evidence="9">Major facilitator superfamily (MFS) profile domain-containing protein</fullName>
    </recommendedName>
</protein>
<feature type="compositionally biased region" description="Basic and acidic residues" evidence="7">
    <location>
        <begin position="263"/>
        <end position="274"/>
    </location>
</feature>
<dbReference type="CDD" id="cd17369">
    <property type="entry name" value="MFS_ShiA_like"/>
    <property type="match status" value="1"/>
</dbReference>
<organism evidence="10 11">
    <name type="scientific">Streptomyces yatensis</name>
    <dbReference type="NCBI Taxonomy" id="155177"/>
    <lineage>
        <taxon>Bacteria</taxon>
        <taxon>Bacillati</taxon>
        <taxon>Actinomycetota</taxon>
        <taxon>Actinomycetes</taxon>
        <taxon>Kitasatosporales</taxon>
        <taxon>Streptomycetaceae</taxon>
        <taxon>Streptomyces</taxon>
        <taxon>Streptomyces violaceusniger group</taxon>
    </lineage>
</organism>
<dbReference type="Pfam" id="PF13561">
    <property type="entry name" value="adh_short_C2"/>
    <property type="match status" value="1"/>
</dbReference>
<evidence type="ECO:0000259" key="9">
    <source>
        <dbReference type="PROSITE" id="PS50850"/>
    </source>
</evidence>
<evidence type="ECO:0000256" key="2">
    <source>
        <dbReference type="ARBA" id="ARBA00022448"/>
    </source>
</evidence>
<reference evidence="11" key="1">
    <citation type="journal article" date="2019" name="Int. J. Syst. Evol. Microbiol.">
        <title>The Global Catalogue of Microorganisms (GCM) 10K type strain sequencing project: providing services to taxonomists for standard genome sequencing and annotation.</title>
        <authorList>
            <consortium name="The Broad Institute Genomics Platform"/>
            <consortium name="The Broad Institute Genome Sequencing Center for Infectious Disease"/>
            <person name="Wu L."/>
            <person name="Ma J."/>
        </authorList>
    </citation>
    <scope>NUCLEOTIDE SEQUENCE [LARGE SCALE GENOMIC DNA]</scope>
    <source>
        <strain evidence="11">JCM 13244</strain>
    </source>
</reference>
<evidence type="ECO:0000256" key="6">
    <source>
        <dbReference type="ARBA" id="ARBA00023136"/>
    </source>
</evidence>
<sequence length="723" mass="75112">MQLGLAGKTALVCASTSGLGRATARALAEEGATVVVTGRSGERAKEVAGELPHAVGVGCDLVADGGAERLLTAAREAVGDLDILVLNGPGPAPGPARAIDTAGVAQAIATLVTPQEILVRGTLPAMVEKGWGRILSISSTSVQAPLPNLSLSNLGRAALAGYLKTLAAEVAAHGVTVNSLLPGRIATPRARQIDEAAAQRTGQSLDEVEAASKATIPAGRYGDPAEFGAVAAFLCSTQAAYVTGSALRCDGGMVPTLLRGQRVHPDSPRREQRSRMSHIPVTDTAADARAGRSPELPPAAIRRTALAGMIGTTIEWYDFYIYGLAAALVFGTEFFPDFSPAAGTLAAFGTFAVGFIARPLGGVIFGHFGDRVGRKNALMLTLFLMGAATVIVGLLPGYRTIGIWAPILLVTLRFLQGFAVGGEWGGAVTMVVESSPRDRRGFYGSLPQMGVPLGLVLSSTVFAVVSTLPDDDLLAWGWRIPFLLSIVLIAVGLFLRSRITETQTFAQVKAAGRARKVPAMEAFRHHGKAIALTVGMYVSAGVPFYIVSVFVLSYGSSHLGLSRSVLLTGMLIAAVAEALTVPWFGALSDKLGRRPVFLGAAAFTAVLAFPFFWLLATGQTGLAWLAMLLALAVAHAGMYAPTAALYAELFPADVRYTGTSIGYQLGGVVAGFVPLVAGALVDAADGASWPIASIWAGAALIGLVCALIVRESRGREPHAEPDR</sequence>
<evidence type="ECO:0000256" key="7">
    <source>
        <dbReference type="SAM" id="MobiDB-lite"/>
    </source>
</evidence>
<dbReference type="Gene3D" id="1.20.1250.20">
    <property type="entry name" value="MFS general substrate transporter like domains"/>
    <property type="match status" value="1"/>
</dbReference>
<feature type="transmembrane region" description="Helical" evidence="8">
    <location>
        <begin position="596"/>
        <end position="616"/>
    </location>
</feature>
<keyword evidence="6 8" id="KW-0472">Membrane</keyword>
<keyword evidence="5 8" id="KW-1133">Transmembrane helix</keyword>
<dbReference type="Proteomes" id="UP001499947">
    <property type="component" value="Unassembled WGS sequence"/>
</dbReference>
<feature type="transmembrane region" description="Helical" evidence="8">
    <location>
        <begin position="661"/>
        <end position="681"/>
    </location>
</feature>
<feature type="transmembrane region" description="Helical" evidence="8">
    <location>
        <begin position="319"/>
        <end position="335"/>
    </location>
</feature>
<dbReference type="SUPFAM" id="SSF103473">
    <property type="entry name" value="MFS general substrate transporter"/>
    <property type="match status" value="1"/>
</dbReference>
<dbReference type="SUPFAM" id="SSF51735">
    <property type="entry name" value="NAD(P)-binding Rossmann-fold domains"/>
    <property type="match status" value="1"/>
</dbReference>
<feature type="domain" description="Major facilitator superfamily (MFS) profile" evidence="9">
    <location>
        <begin position="304"/>
        <end position="714"/>
    </location>
</feature>
<keyword evidence="4 8" id="KW-0812">Transmembrane</keyword>
<dbReference type="InterPro" id="IPR036291">
    <property type="entry name" value="NAD(P)-bd_dom_sf"/>
</dbReference>
<feature type="transmembrane region" description="Helical" evidence="8">
    <location>
        <begin position="476"/>
        <end position="495"/>
    </location>
</feature>
<dbReference type="InterPro" id="IPR002347">
    <property type="entry name" value="SDR_fam"/>
</dbReference>
<dbReference type="InterPro" id="IPR020846">
    <property type="entry name" value="MFS_dom"/>
</dbReference>
<keyword evidence="11" id="KW-1185">Reference proteome</keyword>
<dbReference type="RefSeq" id="WP_246586151.1">
    <property type="nucleotide sequence ID" value="NZ_BAAALR010000053.1"/>
</dbReference>
<dbReference type="EMBL" id="BAAALR010000053">
    <property type="protein sequence ID" value="GAA1701718.1"/>
    <property type="molecule type" value="Genomic_DNA"/>
</dbReference>
<dbReference type="Gene3D" id="3.40.50.720">
    <property type="entry name" value="NAD(P)-binding Rossmann-like Domain"/>
    <property type="match status" value="1"/>
</dbReference>
<comment type="caution">
    <text evidence="10">The sequence shown here is derived from an EMBL/GenBank/DDBJ whole genome shotgun (WGS) entry which is preliminary data.</text>
</comment>
<comment type="subcellular location">
    <subcellularLocation>
        <location evidence="1">Cell membrane</location>
        <topology evidence="1">Multi-pass membrane protein</topology>
    </subcellularLocation>
</comment>
<feature type="transmembrane region" description="Helical" evidence="8">
    <location>
        <begin position="564"/>
        <end position="584"/>
    </location>
</feature>
<accession>A0ABP4UAB8</accession>
<evidence type="ECO:0000256" key="3">
    <source>
        <dbReference type="ARBA" id="ARBA00022475"/>
    </source>
</evidence>
<dbReference type="Pfam" id="PF07690">
    <property type="entry name" value="MFS_1"/>
    <property type="match status" value="1"/>
</dbReference>
<name>A0ABP4UAB8_9ACTN</name>
<evidence type="ECO:0000256" key="8">
    <source>
        <dbReference type="SAM" id="Phobius"/>
    </source>
</evidence>
<feature type="region of interest" description="Disordered" evidence="7">
    <location>
        <begin position="259"/>
        <end position="294"/>
    </location>
</feature>
<dbReference type="InterPro" id="IPR036259">
    <property type="entry name" value="MFS_trans_sf"/>
</dbReference>
<dbReference type="PROSITE" id="PS50850">
    <property type="entry name" value="MFS"/>
    <property type="match status" value="1"/>
</dbReference>
<gene>
    <name evidence="10" type="ORF">GCM10009680_48600</name>
</gene>
<feature type="transmembrane region" description="Helical" evidence="8">
    <location>
        <begin position="442"/>
        <end position="464"/>
    </location>
</feature>
<dbReference type="PRINTS" id="PR00081">
    <property type="entry name" value="GDHRDH"/>
</dbReference>
<feature type="transmembrane region" description="Helical" evidence="8">
    <location>
        <begin position="622"/>
        <end position="649"/>
    </location>
</feature>
<feature type="transmembrane region" description="Helical" evidence="8">
    <location>
        <begin position="401"/>
        <end position="421"/>
    </location>
</feature>
<evidence type="ECO:0000313" key="10">
    <source>
        <dbReference type="EMBL" id="GAA1701718.1"/>
    </source>
</evidence>
<evidence type="ECO:0000256" key="1">
    <source>
        <dbReference type="ARBA" id="ARBA00004651"/>
    </source>
</evidence>
<feature type="transmembrane region" description="Helical" evidence="8">
    <location>
        <begin position="341"/>
        <end position="365"/>
    </location>
</feature>
<feature type="transmembrane region" description="Helical" evidence="8">
    <location>
        <begin position="687"/>
        <end position="709"/>
    </location>
</feature>
<dbReference type="PANTHER" id="PTHR43045">
    <property type="entry name" value="SHIKIMATE TRANSPORTER"/>
    <property type="match status" value="1"/>
</dbReference>
<feature type="transmembrane region" description="Helical" evidence="8">
    <location>
        <begin position="377"/>
        <end position="395"/>
    </location>
</feature>
<dbReference type="PANTHER" id="PTHR43045:SF1">
    <property type="entry name" value="SHIKIMATE TRANSPORTER"/>
    <property type="match status" value="1"/>
</dbReference>
<feature type="transmembrane region" description="Helical" evidence="8">
    <location>
        <begin position="529"/>
        <end position="552"/>
    </location>
</feature>
<keyword evidence="2" id="KW-0813">Transport</keyword>
<keyword evidence="3" id="KW-1003">Cell membrane</keyword>
<dbReference type="InterPro" id="IPR011701">
    <property type="entry name" value="MFS"/>
</dbReference>
<evidence type="ECO:0000313" key="11">
    <source>
        <dbReference type="Proteomes" id="UP001499947"/>
    </source>
</evidence>